<evidence type="ECO:0000256" key="5">
    <source>
        <dbReference type="ARBA" id="ARBA00022840"/>
    </source>
</evidence>
<reference evidence="7 8" key="1">
    <citation type="submission" date="2016-07" db="EMBL/GenBank/DDBJ databases">
        <title>Pervasive Adenine N6-methylation of Active Genes in Fungi.</title>
        <authorList>
            <consortium name="DOE Joint Genome Institute"/>
            <person name="Mondo S.J."/>
            <person name="Dannebaum R.O."/>
            <person name="Kuo R.C."/>
            <person name="Labutti K."/>
            <person name="Haridas S."/>
            <person name="Kuo A."/>
            <person name="Salamov A."/>
            <person name="Ahrendt S.R."/>
            <person name="Lipzen A."/>
            <person name="Sullivan W."/>
            <person name="Andreopoulos W.B."/>
            <person name="Clum A."/>
            <person name="Lindquist E."/>
            <person name="Daum C."/>
            <person name="Ramamoorthy G.K."/>
            <person name="Gryganskyi A."/>
            <person name="Culley D."/>
            <person name="Magnuson J.K."/>
            <person name="James T.Y."/>
            <person name="O'Malley M.A."/>
            <person name="Stajich J.E."/>
            <person name="Spatafora J.W."/>
            <person name="Visel A."/>
            <person name="Grigoriev I.V."/>
        </authorList>
    </citation>
    <scope>NUCLEOTIDE SEQUENCE [LARGE SCALE GENOMIC DNA]</scope>
    <source>
        <strain evidence="7 8">ATCC 12442</strain>
    </source>
</reference>
<evidence type="ECO:0000256" key="2">
    <source>
        <dbReference type="ARBA" id="ARBA00022679"/>
    </source>
</evidence>
<name>A0A1Y1VWV9_9FUNG</name>
<dbReference type="GO" id="GO:0004674">
    <property type="term" value="F:protein serine/threonine kinase activity"/>
    <property type="evidence" value="ECO:0007669"/>
    <property type="project" value="UniProtKB-KW"/>
</dbReference>
<dbReference type="EMBL" id="MCFD01000023">
    <property type="protein sequence ID" value="ORX65693.1"/>
    <property type="molecule type" value="Genomic_DNA"/>
</dbReference>
<dbReference type="InterPro" id="IPR050915">
    <property type="entry name" value="MAP_kinase_kinase"/>
</dbReference>
<dbReference type="PROSITE" id="PS50011">
    <property type="entry name" value="PROTEIN_KINASE_DOM"/>
    <property type="match status" value="1"/>
</dbReference>
<dbReference type="Gene3D" id="3.30.200.20">
    <property type="entry name" value="Phosphorylase Kinase, domain 1"/>
    <property type="match status" value="1"/>
</dbReference>
<evidence type="ECO:0000313" key="8">
    <source>
        <dbReference type="Proteomes" id="UP000193922"/>
    </source>
</evidence>
<dbReference type="GO" id="GO:0000165">
    <property type="term" value="P:MAPK cascade"/>
    <property type="evidence" value="ECO:0007669"/>
    <property type="project" value="UniProtKB-ARBA"/>
</dbReference>
<keyword evidence="5" id="KW-0067">ATP-binding</keyword>
<dbReference type="GeneID" id="63802471"/>
<sequence length="351" mass="38311">MSKSGLRKKRNFKGLALGISDTAPGANLSGVGASLSANPAAPASAAVAADTDTTVSEATGLPLEIGLEFRLDLRPEDLVPEKEMGEGAGGTVMKVVHKPTQTVMAMKIIRADATILQQVLKELQILHECNSPHIVSFYGAFPRNNGVQMCLEFMDLGSFDNIYHKHGPIPMNVIGRLTFSVLQGLIYLYEEMRVMHRDIKPSNILLNSSGYIKICDFGISKEMINSIADTFVGTASYMSPERMRGSSYTVKSDVWSLGLTLMELALGKYPFRPEGETLSIFEMLNYITTEDLPSLSPDQFPKDFCDMVDSCLVKDPQGRPTPRELLSHPFAVTCANAKVDIAKWAASLVTP</sequence>
<evidence type="ECO:0000256" key="1">
    <source>
        <dbReference type="ARBA" id="ARBA00022527"/>
    </source>
</evidence>
<dbReference type="PROSITE" id="PS00108">
    <property type="entry name" value="PROTEIN_KINASE_ST"/>
    <property type="match status" value="1"/>
</dbReference>
<gene>
    <name evidence="7" type="ORF">DL89DRAFT_260860</name>
</gene>
<keyword evidence="4 7" id="KW-0418">Kinase</keyword>
<dbReference type="SUPFAM" id="SSF56112">
    <property type="entry name" value="Protein kinase-like (PK-like)"/>
    <property type="match status" value="1"/>
</dbReference>
<dbReference type="InterPro" id="IPR000719">
    <property type="entry name" value="Prot_kinase_dom"/>
</dbReference>
<dbReference type="GO" id="GO:0004712">
    <property type="term" value="F:protein serine/threonine/tyrosine kinase activity"/>
    <property type="evidence" value="ECO:0007669"/>
    <property type="project" value="UniProtKB-ARBA"/>
</dbReference>
<dbReference type="Pfam" id="PF00069">
    <property type="entry name" value="Pkinase"/>
    <property type="match status" value="1"/>
</dbReference>
<dbReference type="Proteomes" id="UP000193922">
    <property type="component" value="Unassembled WGS sequence"/>
</dbReference>
<keyword evidence="1" id="KW-0723">Serine/threonine-protein kinase</keyword>
<evidence type="ECO:0000256" key="4">
    <source>
        <dbReference type="ARBA" id="ARBA00022777"/>
    </source>
</evidence>
<keyword evidence="2" id="KW-0808">Transferase</keyword>
<keyword evidence="3" id="KW-0547">Nucleotide-binding</keyword>
<dbReference type="InterPro" id="IPR011009">
    <property type="entry name" value="Kinase-like_dom_sf"/>
</dbReference>
<feature type="domain" description="Protein kinase" evidence="6">
    <location>
        <begin position="78"/>
        <end position="331"/>
    </location>
</feature>
<evidence type="ECO:0000259" key="6">
    <source>
        <dbReference type="PROSITE" id="PS50011"/>
    </source>
</evidence>
<dbReference type="SMART" id="SM00220">
    <property type="entry name" value="S_TKc"/>
    <property type="match status" value="1"/>
</dbReference>
<dbReference type="Gene3D" id="1.10.510.10">
    <property type="entry name" value="Transferase(Phosphotransferase) domain 1"/>
    <property type="match status" value="1"/>
</dbReference>
<accession>A0A1Y1VWV9</accession>
<keyword evidence="8" id="KW-1185">Reference proteome</keyword>
<protein>
    <submittedName>
        <fullName evidence="7">Kinase-like protein</fullName>
    </submittedName>
</protein>
<dbReference type="InterPro" id="IPR008271">
    <property type="entry name" value="Ser/Thr_kinase_AS"/>
</dbReference>
<dbReference type="PANTHER" id="PTHR47448:SF1">
    <property type="entry name" value="SERINE_THREONINE-PROTEIN KINASE STE7 HOMOLOG"/>
    <property type="match status" value="1"/>
</dbReference>
<dbReference type="PANTHER" id="PTHR47448">
    <property type="entry name" value="DUAL SPECIFICITY MITOGEN-ACTIVATED PROTEIN KINASE KINASE DSOR1-LIKE PROTEIN"/>
    <property type="match status" value="1"/>
</dbReference>
<dbReference type="AlphaFoldDB" id="A0A1Y1VWV9"/>
<comment type="caution">
    <text evidence="7">The sequence shown here is derived from an EMBL/GenBank/DDBJ whole genome shotgun (WGS) entry which is preliminary data.</text>
</comment>
<dbReference type="STRING" id="61395.A0A1Y1VWV9"/>
<evidence type="ECO:0000256" key="3">
    <source>
        <dbReference type="ARBA" id="ARBA00022741"/>
    </source>
</evidence>
<dbReference type="OrthoDB" id="10252354at2759"/>
<dbReference type="RefSeq" id="XP_040739804.1">
    <property type="nucleotide sequence ID" value="XM_040885823.1"/>
</dbReference>
<evidence type="ECO:0000313" key="7">
    <source>
        <dbReference type="EMBL" id="ORX65693.1"/>
    </source>
</evidence>
<organism evidence="7 8">
    <name type="scientific">Linderina pennispora</name>
    <dbReference type="NCBI Taxonomy" id="61395"/>
    <lineage>
        <taxon>Eukaryota</taxon>
        <taxon>Fungi</taxon>
        <taxon>Fungi incertae sedis</taxon>
        <taxon>Zoopagomycota</taxon>
        <taxon>Kickxellomycotina</taxon>
        <taxon>Kickxellomycetes</taxon>
        <taxon>Kickxellales</taxon>
        <taxon>Kickxellaceae</taxon>
        <taxon>Linderina</taxon>
    </lineage>
</organism>
<dbReference type="GO" id="GO:0005524">
    <property type="term" value="F:ATP binding"/>
    <property type="evidence" value="ECO:0007669"/>
    <property type="project" value="UniProtKB-KW"/>
</dbReference>
<dbReference type="FunFam" id="3.30.200.20:FF:000040">
    <property type="entry name" value="Dual specificity mitogen-activated protein kinase kinase"/>
    <property type="match status" value="1"/>
</dbReference>
<proteinExistence type="predicted"/>